<dbReference type="STRING" id="273678.RS84_02329"/>
<dbReference type="Proteomes" id="UP000033900">
    <property type="component" value="Unassembled WGS sequence"/>
</dbReference>
<reference evidence="1 2" key="1">
    <citation type="submission" date="2015-02" db="EMBL/GenBank/DDBJ databases">
        <title>Draft genome sequences of ten Microbacterium spp. with emphasis on heavy metal contaminated environments.</title>
        <authorList>
            <person name="Corretto E."/>
        </authorList>
    </citation>
    <scope>NUCLEOTIDE SEQUENCE [LARGE SCALE GENOMIC DNA]</scope>
    <source>
        <strain evidence="1 2">SA35</strain>
    </source>
</reference>
<comment type="caution">
    <text evidence="1">The sequence shown here is derived from an EMBL/GenBank/DDBJ whole genome shotgun (WGS) entry which is preliminary data.</text>
</comment>
<accession>A0A0M2HL90</accession>
<name>A0A0M2HL90_9MICO</name>
<evidence type="ECO:0000313" key="2">
    <source>
        <dbReference type="Proteomes" id="UP000033900"/>
    </source>
</evidence>
<keyword evidence="2" id="KW-1185">Reference proteome</keyword>
<proteinExistence type="predicted"/>
<organism evidence="1 2">
    <name type="scientific">Microbacterium hydrocarbonoxydans</name>
    <dbReference type="NCBI Taxonomy" id="273678"/>
    <lineage>
        <taxon>Bacteria</taxon>
        <taxon>Bacillati</taxon>
        <taxon>Actinomycetota</taxon>
        <taxon>Actinomycetes</taxon>
        <taxon>Micrococcales</taxon>
        <taxon>Microbacteriaceae</taxon>
        <taxon>Microbacterium</taxon>
    </lineage>
</organism>
<evidence type="ECO:0000313" key="1">
    <source>
        <dbReference type="EMBL" id="KJL47532.1"/>
    </source>
</evidence>
<dbReference type="AlphaFoldDB" id="A0A0M2HL90"/>
<dbReference type="EMBL" id="JYJB01000009">
    <property type="protein sequence ID" value="KJL47532.1"/>
    <property type="molecule type" value="Genomic_DNA"/>
</dbReference>
<dbReference type="PATRIC" id="fig|273678.4.peg.2330"/>
<sequence length="203" mass="22134">MRTIARTVRSRAPGRSDVYTGRGKRTRIAPFTKLDGVDGARLIVAVDPHTALTVGVAAMSTNRFTPGTAELQQKLTASGSPWIGQDLRIGNSRSTGLFHTSGIGDPDDLLLPFTWSLVVPTLAIVCSRPTPAGAELLMFAHPSPSRSFGREHEVRPLMAKAYTRMQHDFSLRNALLQHEPIAHVTDETCPASLAFITRHLGWD</sequence>
<gene>
    <name evidence="1" type="ORF">RS84_02329</name>
</gene>
<protein>
    <submittedName>
        <fullName evidence="1">Uncharacterized protein</fullName>
    </submittedName>
</protein>